<evidence type="ECO:0000259" key="6">
    <source>
        <dbReference type="PROSITE" id="PS51387"/>
    </source>
</evidence>
<dbReference type="RefSeq" id="WP_117359304.1">
    <property type="nucleotide sequence ID" value="NZ_QURH01000334.1"/>
</dbReference>
<sequence>MTSALENLRRDFGGDIIEPGGAEYGTAAHALLAQGSPAYVLRPESVDDVRAGVRFAAEAGLALAVRGGGHAFAGFGTNDGGVVLDLVRLAAVEIADGESTDGGSAVAGGRRRVVRIGGGATWGRVADALAPHGLAISSGDTRSVGVGGLTLGGGIGWKVRKHGLALDNLVAAEVVTASGDVLRASADENPDLFWALRGGGGNVGVVTAFEFAAHPTTDVFFGRITFPASDLAAVLRGWTDHLRTAPEELTSVVNFANPFAGGPNAPVEVVVAFDGDDAESAAKAIDPIRRLGTVVSDDVAPRPYAETLEEGAAPPPGIAFFCRAAFVEGASVPDAVRLMTEAGSATGSPFFSVRSVGGAVSRVPDDATAYAHRRAELMFVTTIGGPEPAVAAARPALDALWTELAPHTSGAYGNFLSSAEDEDVAAVYPEETRKRLAAVKQQYDPANLFAGNHNVRPE</sequence>
<protein>
    <submittedName>
        <fullName evidence="7">FAD-binding oxidoreductase</fullName>
    </submittedName>
</protein>
<reference evidence="7 8" key="1">
    <citation type="submission" date="2018-08" db="EMBL/GenBank/DDBJ databases">
        <title>Actinomadura jelena sp. nov., a novel Actinomycete isolated from soil in Chad.</title>
        <authorList>
            <person name="Shi L."/>
        </authorList>
    </citation>
    <scope>NUCLEOTIDE SEQUENCE [LARGE SCALE GENOMIC DNA]</scope>
    <source>
        <strain evidence="7 8">NEAU-G17</strain>
    </source>
</reference>
<dbReference type="PROSITE" id="PS00862">
    <property type="entry name" value="OX2_COVAL_FAD"/>
    <property type="match status" value="1"/>
</dbReference>
<dbReference type="PROSITE" id="PS51387">
    <property type="entry name" value="FAD_PCMH"/>
    <property type="match status" value="1"/>
</dbReference>
<keyword evidence="4" id="KW-0274">FAD</keyword>
<comment type="caution">
    <text evidence="7">The sequence shown here is derived from an EMBL/GenBank/DDBJ whole genome shotgun (WGS) entry which is preliminary data.</text>
</comment>
<dbReference type="InterPro" id="IPR006094">
    <property type="entry name" value="Oxid_FAD_bind_N"/>
</dbReference>
<dbReference type="AlphaFoldDB" id="A0A372JHS0"/>
<comment type="cofactor">
    <cofactor evidence="1">
        <name>FAD</name>
        <dbReference type="ChEBI" id="CHEBI:57692"/>
    </cofactor>
</comment>
<dbReference type="InterPro" id="IPR012951">
    <property type="entry name" value="BBE"/>
</dbReference>
<name>A0A372JHS0_9ACTN</name>
<dbReference type="InterPro" id="IPR006093">
    <property type="entry name" value="Oxy_OxRdtase_FAD_BS"/>
</dbReference>
<dbReference type="EMBL" id="QURH01000334">
    <property type="protein sequence ID" value="RFU39572.1"/>
    <property type="molecule type" value="Genomic_DNA"/>
</dbReference>
<keyword evidence="5" id="KW-0560">Oxidoreductase</keyword>
<dbReference type="Pfam" id="PF01565">
    <property type="entry name" value="FAD_binding_4"/>
    <property type="match status" value="1"/>
</dbReference>
<dbReference type="Proteomes" id="UP000261811">
    <property type="component" value="Unassembled WGS sequence"/>
</dbReference>
<dbReference type="Gene3D" id="3.30.43.10">
    <property type="entry name" value="Uridine Diphospho-n-acetylenolpyruvylglucosamine Reductase, domain 2"/>
    <property type="match status" value="1"/>
</dbReference>
<dbReference type="InterPro" id="IPR016169">
    <property type="entry name" value="FAD-bd_PCMH_sub2"/>
</dbReference>
<dbReference type="InterPro" id="IPR050416">
    <property type="entry name" value="FAD-linked_Oxidoreductase"/>
</dbReference>
<dbReference type="SUPFAM" id="SSF56176">
    <property type="entry name" value="FAD-binding/transporter-associated domain-like"/>
    <property type="match status" value="1"/>
</dbReference>
<evidence type="ECO:0000256" key="5">
    <source>
        <dbReference type="ARBA" id="ARBA00023002"/>
    </source>
</evidence>
<organism evidence="7 8">
    <name type="scientific">Actinomadura logoneensis</name>
    <dbReference type="NCBI Taxonomy" id="2293572"/>
    <lineage>
        <taxon>Bacteria</taxon>
        <taxon>Bacillati</taxon>
        <taxon>Actinomycetota</taxon>
        <taxon>Actinomycetes</taxon>
        <taxon>Streptosporangiales</taxon>
        <taxon>Thermomonosporaceae</taxon>
        <taxon>Actinomadura</taxon>
    </lineage>
</organism>
<evidence type="ECO:0000256" key="2">
    <source>
        <dbReference type="ARBA" id="ARBA00005466"/>
    </source>
</evidence>
<accession>A0A372JHS0</accession>
<feature type="domain" description="FAD-binding PCMH-type" evidence="6">
    <location>
        <begin position="33"/>
        <end position="216"/>
    </location>
</feature>
<evidence type="ECO:0000313" key="8">
    <source>
        <dbReference type="Proteomes" id="UP000261811"/>
    </source>
</evidence>
<dbReference type="InterPro" id="IPR016167">
    <property type="entry name" value="FAD-bd_PCMH_sub1"/>
</dbReference>
<dbReference type="GO" id="GO:0016491">
    <property type="term" value="F:oxidoreductase activity"/>
    <property type="evidence" value="ECO:0007669"/>
    <property type="project" value="UniProtKB-KW"/>
</dbReference>
<comment type="similarity">
    <text evidence="2">Belongs to the oxygen-dependent FAD-linked oxidoreductase family.</text>
</comment>
<evidence type="ECO:0000256" key="4">
    <source>
        <dbReference type="ARBA" id="ARBA00022827"/>
    </source>
</evidence>
<dbReference type="PANTHER" id="PTHR42973:SF39">
    <property type="entry name" value="FAD-BINDING PCMH-TYPE DOMAIN-CONTAINING PROTEIN"/>
    <property type="match status" value="1"/>
</dbReference>
<dbReference type="PANTHER" id="PTHR42973">
    <property type="entry name" value="BINDING OXIDOREDUCTASE, PUTATIVE (AFU_ORTHOLOGUE AFUA_1G17690)-RELATED"/>
    <property type="match status" value="1"/>
</dbReference>
<dbReference type="GO" id="GO:0071949">
    <property type="term" value="F:FAD binding"/>
    <property type="evidence" value="ECO:0007669"/>
    <property type="project" value="InterPro"/>
</dbReference>
<evidence type="ECO:0000313" key="7">
    <source>
        <dbReference type="EMBL" id="RFU39572.1"/>
    </source>
</evidence>
<evidence type="ECO:0000256" key="1">
    <source>
        <dbReference type="ARBA" id="ARBA00001974"/>
    </source>
</evidence>
<keyword evidence="8" id="KW-1185">Reference proteome</keyword>
<dbReference type="Gene3D" id="3.30.465.10">
    <property type="match status" value="1"/>
</dbReference>
<evidence type="ECO:0000256" key="3">
    <source>
        <dbReference type="ARBA" id="ARBA00022630"/>
    </source>
</evidence>
<dbReference type="InterPro" id="IPR036318">
    <property type="entry name" value="FAD-bd_PCMH-like_sf"/>
</dbReference>
<dbReference type="OrthoDB" id="5169292at2"/>
<dbReference type="Gene3D" id="3.40.462.20">
    <property type="match status" value="1"/>
</dbReference>
<keyword evidence="3" id="KW-0285">Flavoprotein</keyword>
<proteinExistence type="inferred from homology"/>
<dbReference type="Pfam" id="PF08031">
    <property type="entry name" value="BBE"/>
    <property type="match status" value="1"/>
</dbReference>
<gene>
    <name evidence="7" type="ORF">DZF91_21760</name>
</gene>
<dbReference type="InterPro" id="IPR016166">
    <property type="entry name" value="FAD-bd_PCMH"/>
</dbReference>